<accession>A0A1I7Z7H6</accession>
<keyword evidence="1" id="KW-0472">Membrane</keyword>
<keyword evidence="1" id="KW-1133">Transmembrane helix</keyword>
<evidence type="ECO:0000256" key="1">
    <source>
        <dbReference type="SAM" id="Phobius"/>
    </source>
</evidence>
<sequence length="106" mass="12103">METLQVSVPLLRSAIRYGEVATVIVAAIIGAYLLHRHLIPIAYAAIMSWSICPVYSNPRIARTKIEDLYKYMIHHDIPFVDFQEVYALGDSLWEVMSRVSFIAHLI</sequence>
<dbReference type="AlphaFoldDB" id="A0A1I7Z7H6"/>
<protein>
    <submittedName>
        <fullName evidence="3">Reticulon-like protein</fullName>
    </submittedName>
</protein>
<feature type="transmembrane region" description="Helical" evidence="1">
    <location>
        <begin position="14"/>
        <end position="34"/>
    </location>
</feature>
<name>A0A1I7Z7H6_9BILA</name>
<evidence type="ECO:0000313" key="2">
    <source>
        <dbReference type="Proteomes" id="UP000095287"/>
    </source>
</evidence>
<reference evidence="3" key="1">
    <citation type="submission" date="2016-11" db="UniProtKB">
        <authorList>
            <consortium name="WormBaseParasite"/>
        </authorList>
    </citation>
    <scope>IDENTIFICATION</scope>
</reference>
<dbReference type="WBParaSite" id="L893_g23644.t1">
    <property type="protein sequence ID" value="L893_g23644.t1"/>
    <property type="gene ID" value="L893_g23644"/>
</dbReference>
<keyword evidence="1" id="KW-0812">Transmembrane</keyword>
<evidence type="ECO:0000313" key="3">
    <source>
        <dbReference type="WBParaSite" id="L893_g23644.t1"/>
    </source>
</evidence>
<organism evidence="2 3">
    <name type="scientific">Steinernema glaseri</name>
    <dbReference type="NCBI Taxonomy" id="37863"/>
    <lineage>
        <taxon>Eukaryota</taxon>
        <taxon>Metazoa</taxon>
        <taxon>Ecdysozoa</taxon>
        <taxon>Nematoda</taxon>
        <taxon>Chromadorea</taxon>
        <taxon>Rhabditida</taxon>
        <taxon>Tylenchina</taxon>
        <taxon>Panagrolaimomorpha</taxon>
        <taxon>Strongyloidoidea</taxon>
        <taxon>Steinernematidae</taxon>
        <taxon>Steinernema</taxon>
    </lineage>
</organism>
<proteinExistence type="predicted"/>
<keyword evidence="2" id="KW-1185">Reference proteome</keyword>
<dbReference type="Proteomes" id="UP000095287">
    <property type="component" value="Unplaced"/>
</dbReference>